<feature type="signal peptide" evidence="1">
    <location>
        <begin position="1"/>
        <end position="28"/>
    </location>
</feature>
<evidence type="ECO:0000313" key="3">
    <source>
        <dbReference type="Proteomes" id="UP001595824"/>
    </source>
</evidence>
<keyword evidence="3" id="KW-1185">Reference proteome</keyword>
<keyword evidence="1" id="KW-0732">Signal</keyword>
<dbReference type="RefSeq" id="WP_381736548.1">
    <property type="nucleotide sequence ID" value="NZ_JBHSDP010000003.1"/>
</dbReference>
<feature type="chain" id="PRO_5045416874" description="DUF2690 domain-containing protein" evidence="1">
    <location>
        <begin position="29"/>
        <end position="173"/>
    </location>
</feature>
<protein>
    <recommendedName>
        <fullName evidence="4">DUF2690 domain-containing protein</fullName>
    </recommendedName>
</protein>
<sequence>MNPARVLKSLAAGAALTAATLAVPTATAAAAPADCSYSSVTRSNVELYGHVGYVELMYSSGCHSTEAHFHVDSSFLANHSGWNVTLWVGNGRKSDSNPQSVVVTTPYPNNTSYADYWSAPIGIYGQPTEQFVAGVTWTYNACHGDWGSGWHDYTNGYNYGDGGAYNYSQGCHG</sequence>
<dbReference type="Proteomes" id="UP001595824">
    <property type="component" value="Unassembled WGS sequence"/>
</dbReference>
<reference evidence="3" key="1">
    <citation type="journal article" date="2019" name="Int. J. Syst. Evol. Microbiol.">
        <title>The Global Catalogue of Microorganisms (GCM) 10K type strain sequencing project: providing services to taxonomists for standard genome sequencing and annotation.</title>
        <authorList>
            <consortium name="The Broad Institute Genomics Platform"/>
            <consortium name="The Broad Institute Genome Sequencing Center for Infectious Disease"/>
            <person name="Wu L."/>
            <person name="Ma J."/>
        </authorList>
    </citation>
    <scope>NUCLEOTIDE SEQUENCE [LARGE SCALE GENOMIC DNA]</scope>
    <source>
        <strain evidence="3">PCU 347</strain>
    </source>
</reference>
<accession>A0ABV8T650</accession>
<comment type="caution">
    <text evidence="2">The sequence shown here is derived from an EMBL/GenBank/DDBJ whole genome shotgun (WGS) entry which is preliminary data.</text>
</comment>
<evidence type="ECO:0000256" key="1">
    <source>
        <dbReference type="SAM" id="SignalP"/>
    </source>
</evidence>
<organism evidence="2 3">
    <name type="scientific">Streptomyces andamanensis</name>
    <dbReference type="NCBI Taxonomy" id="1565035"/>
    <lineage>
        <taxon>Bacteria</taxon>
        <taxon>Bacillati</taxon>
        <taxon>Actinomycetota</taxon>
        <taxon>Actinomycetes</taxon>
        <taxon>Kitasatosporales</taxon>
        <taxon>Streptomycetaceae</taxon>
        <taxon>Streptomyces</taxon>
    </lineage>
</organism>
<evidence type="ECO:0000313" key="2">
    <source>
        <dbReference type="EMBL" id="MFC4326479.1"/>
    </source>
</evidence>
<gene>
    <name evidence="2" type="ORF">ACFPC0_01255</name>
</gene>
<proteinExistence type="predicted"/>
<evidence type="ECO:0008006" key="4">
    <source>
        <dbReference type="Google" id="ProtNLM"/>
    </source>
</evidence>
<name>A0ABV8T650_9ACTN</name>
<dbReference type="EMBL" id="JBHSDP010000003">
    <property type="protein sequence ID" value="MFC4326479.1"/>
    <property type="molecule type" value="Genomic_DNA"/>
</dbReference>